<evidence type="ECO:0000256" key="9">
    <source>
        <dbReference type="ARBA" id="ARBA00023157"/>
    </source>
</evidence>
<feature type="disulfide bond" description="Redox-active" evidence="12">
    <location>
        <begin position="92"/>
        <end position="98"/>
    </location>
</feature>
<dbReference type="Pfam" id="PF02600">
    <property type="entry name" value="DsbB"/>
    <property type="match status" value="1"/>
</dbReference>
<dbReference type="NCBIfam" id="NF002849">
    <property type="entry name" value="PRK03113.1"/>
    <property type="match status" value="1"/>
</dbReference>
<keyword evidence="5 12" id="KW-0249">Electron transport</keyword>
<keyword evidence="9 12" id="KW-1015">Disulfide bond</keyword>
<proteinExistence type="inferred from homology"/>
<sequence>MKKSLLLAWLAAIVATLGSLYFSEVMHFIPCTLCWYQRIFMYPLAIILGVAAYRNDRGVYKYVLPMAIIGILISGYHTILQKIPYLQQFEMCTSGVPCSKDYINWLGFITIPMLALIAFIIITISMVVLARSQKEEETIRG</sequence>
<feature type="transmembrane region" description="Helical" evidence="13">
    <location>
        <begin position="60"/>
        <end position="79"/>
    </location>
</feature>
<evidence type="ECO:0000256" key="2">
    <source>
        <dbReference type="ARBA" id="ARBA00007602"/>
    </source>
</evidence>
<keyword evidence="11 12" id="KW-0676">Redox-active center</keyword>
<evidence type="ECO:0000256" key="1">
    <source>
        <dbReference type="ARBA" id="ARBA00004141"/>
    </source>
</evidence>
<evidence type="ECO:0000256" key="11">
    <source>
        <dbReference type="ARBA" id="ARBA00023284"/>
    </source>
</evidence>
<dbReference type="PANTHER" id="PTHR43469">
    <property type="entry name" value="DISULFIDE FORMATION PROTEIN-RELATED"/>
    <property type="match status" value="1"/>
</dbReference>
<evidence type="ECO:0000256" key="3">
    <source>
        <dbReference type="ARBA" id="ARBA00022448"/>
    </source>
</evidence>
<dbReference type="PANTHER" id="PTHR43469:SF1">
    <property type="entry name" value="SPBETA PROPHAGE-DERIVED DISULFIDE BOND FORMATION PROTEIN B"/>
    <property type="match status" value="1"/>
</dbReference>
<comment type="function">
    <text evidence="12">Required for disulfide bond formation in some proteins.</text>
</comment>
<keyword evidence="12" id="KW-1003">Cell membrane</keyword>
<evidence type="ECO:0000256" key="12">
    <source>
        <dbReference type="HAMAP-Rule" id="MF_00287"/>
    </source>
</evidence>
<dbReference type="InterPro" id="IPR023380">
    <property type="entry name" value="DsbB-like_sf"/>
</dbReference>
<comment type="subcellular location">
    <subcellularLocation>
        <location evidence="12">Cell membrane</location>
        <topology evidence="12">Multi-pass membrane protein</topology>
    </subcellularLocation>
    <subcellularLocation>
        <location evidence="1">Membrane</location>
        <topology evidence="1">Multi-pass membrane protein</topology>
    </subcellularLocation>
</comment>
<dbReference type="EMBL" id="JBJHQH010000001">
    <property type="protein sequence ID" value="MFK9089928.1"/>
    <property type="molecule type" value="Genomic_DNA"/>
</dbReference>
<reference evidence="14 15" key="1">
    <citation type="submission" date="2024-11" db="EMBL/GenBank/DDBJ databases">
        <authorList>
            <person name="Lucas J.A."/>
        </authorList>
    </citation>
    <scope>NUCLEOTIDE SEQUENCE [LARGE SCALE GENOMIC DNA]</scope>
    <source>
        <strain evidence="14 15">Z 5.4</strain>
    </source>
</reference>
<name>A0ABW8R909_9BACI</name>
<feature type="disulfide bond" description="Redox-active" evidence="12">
    <location>
        <begin position="31"/>
        <end position="34"/>
    </location>
</feature>
<evidence type="ECO:0000313" key="15">
    <source>
        <dbReference type="Proteomes" id="UP001623041"/>
    </source>
</evidence>
<dbReference type="InterPro" id="IPR003752">
    <property type="entry name" value="DiS_bond_form_DsbB/BdbC"/>
</dbReference>
<keyword evidence="10 12" id="KW-0143">Chaperone</keyword>
<keyword evidence="8 12" id="KW-0472">Membrane</keyword>
<dbReference type="HAMAP" id="MF_00287">
    <property type="entry name" value="BdbC"/>
    <property type="match status" value="1"/>
</dbReference>
<evidence type="ECO:0000256" key="7">
    <source>
        <dbReference type="ARBA" id="ARBA00023002"/>
    </source>
</evidence>
<evidence type="ECO:0000256" key="6">
    <source>
        <dbReference type="ARBA" id="ARBA00022989"/>
    </source>
</evidence>
<protein>
    <recommendedName>
        <fullName evidence="12">Probable disulfide formation protein</fullName>
    </recommendedName>
    <alternativeName>
        <fullName evidence="12">Disulfide oxidoreductase</fullName>
    </alternativeName>
    <alternativeName>
        <fullName evidence="12">Thiol-disulfide oxidoreductase</fullName>
    </alternativeName>
</protein>
<dbReference type="InterPro" id="IPR012187">
    <property type="entry name" value="Disulphide_bond_form_BdbC"/>
</dbReference>
<evidence type="ECO:0000256" key="5">
    <source>
        <dbReference type="ARBA" id="ARBA00022982"/>
    </source>
</evidence>
<evidence type="ECO:0000256" key="4">
    <source>
        <dbReference type="ARBA" id="ARBA00022692"/>
    </source>
</evidence>
<keyword evidence="7 12" id="KW-0560">Oxidoreductase</keyword>
<dbReference type="Proteomes" id="UP001623041">
    <property type="component" value="Unassembled WGS sequence"/>
</dbReference>
<keyword evidence="4 12" id="KW-0812">Transmembrane</keyword>
<feature type="transmembrane region" description="Helical" evidence="13">
    <location>
        <begin position="35"/>
        <end position="53"/>
    </location>
</feature>
<evidence type="ECO:0000256" key="13">
    <source>
        <dbReference type="SAM" id="Phobius"/>
    </source>
</evidence>
<keyword evidence="6 12" id="KW-1133">Transmembrane helix</keyword>
<evidence type="ECO:0000256" key="8">
    <source>
        <dbReference type="ARBA" id="ARBA00023136"/>
    </source>
</evidence>
<accession>A0ABW8R909</accession>
<gene>
    <name evidence="12" type="primary">bdbC</name>
    <name evidence="14" type="ORF">ACJEBI_00340</name>
</gene>
<comment type="similarity">
    <text evidence="2 12">Belongs to the DsbB family. BdbC subfamily.</text>
</comment>
<comment type="caution">
    <text evidence="14">The sequence shown here is derived from an EMBL/GenBank/DDBJ whole genome shotgun (WGS) entry which is preliminary data.</text>
</comment>
<dbReference type="Gene3D" id="1.20.1550.10">
    <property type="entry name" value="DsbB-like"/>
    <property type="match status" value="1"/>
</dbReference>
<evidence type="ECO:0000256" key="10">
    <source>
        <dbReference type="ARBA" id="ARBA00023186"/>
    </source>
</evidence>
<dbReference type="PIRSF" id="PIRSF036659">
    <property type="entry name" value="BdbC"/>
    <property type="match status" value="1"/>
</dbReference>
<organism evidence="14 15">
    <name type="scientific">Bacillus salipaludis</name>
    <dbReference type="NCBI Taxonomy" id="2547811"/>
    <lineage>
        <taxon>Bacteria</taxon>
        <taxon>Bacillati</taxon>
        <taxon>Bacillota</taxon>
        <taxon>Bacilli</taxon>
        <taxon>Bacillales</taxon>
        <taxon>Bacillaceae</taxon>
        <taxon>Bacillus</taxon>
    </lineage>
</organism>
<dbReference type="SUPFAM" id="SSF158442">
    <property type="entry name" value="DsbB-like"/>
    <property type="match status" value="1"/>
</dbReference>
<dbReference type="RefSeq" id="WP_406578651.1">
    <property type="nucleotide sequence ID" value="NZ_JBJHQH010000001.1"/>
</dbReference>
<evidence type="ECO:0000313" key="14">
    <source>
        <dbReference type="EMBL" id="MFK9089928.1"/>
    </source>
</evidence>
<feature type="transmembrane region" description="Helical" evidence="13">
    <location>
        <begin position="105"/>
        <end position="130"/>
    </location>
</feature>
<keyword evidence="15" id="KW-1185">Reference proteome</keyword>
<keyword evidence="3 12" id="KW-0813">Transport</keyword>